<protein>
    <submittedName>
        <fullName evidence="12">Insulinase family protein</fullName>
    </submittedName>
</protein>
<evidence type="ECO:0000256" key="8">
    <source>
        <dbReference type="RuleBase" id="RU004447"/>
    </source>
</evidence>
<comment type="caution">
    <text evidence="12">The sequence shown here is derived from an EMBL/GenBank/DDBJ whole genome shotgun (WGS) entry which is preliminary data.</text>
</comment>
<keyword evidence="7" id="KW-0482">Metalloprotease</keyword>
<dbReference type="InterPro" id="IPR050626">
    <property type="entry name" value="Peptidase_M16"/>
</dbReference>
<keyword evidence="3" id="KW-0645">Protease</keyword>
<dbReference type="GO" id="GO:0046872">
    <property type="term" value="F:metal ion binding"/>
    <property type="evidence" value="ECO:0007669"/>
    <property type="project" value="UniProtKB-KW"/>
</dbReference>
<keyword evidence="13" id="KW-1185">Reference proteome</keyword>
<feature type="domain" description="Peptidase M16 C-terminal" evidence="11">
    <location>
        <begin position="174"/>
        <end position="358"/>
    </location>
</feature>
<feature type="region of interest" description="Disordered" evidence="9">
    <location>
        <begin position="217"/>
        <end position="241"/>
    </location>
</feature>
<evidence type="ECO:0000256" key="5">
    <source>
        <dbReference type="ARBA" id="ARBA00022801"/>
    </source>
</evidence>
<comment type="cofactor">
    <cofactor evidence="1">
        <name>Zn(2+)</name>
        <dbReference type="ChEBI" id="CHEBI:29105"/>
    </cofactor>
</comment>
<dbReference type="GO" id="GO:0006508">
    <property type="term" value="P:proteolysis"/>
    <property type="evidence" value="ECO:0007669"/>
    <property type="project" value="UniProtKB-KW"/>
</dbReference>
<name>A0A501WS48_9RHOB</name>
<evidence type="ECO:0000313" key="12">
    <source>
        <dbReference type="EMBL" id="TPE52279.1"/>
    </source>
</evidence>
<evidence type="ECO:0000256" key="9">
    <source>
        <dbReference type="SAM" id="MobiDB-lite"/>
    </source>
</evidence>
<dbReference type="Pfam" id="PF00675">
    <property type="entry name" value="Peptidase_M16"/>
    <property type="match status" value="1"/>
</dbReference>
<dbReference type="EMBL" id="VFRP01000004">
    <property type="protein sequence ID" value="TPE52279.1"/>
    <property type="molecule type" value="Genomic_DNA"/>
</dbReference>
<dbReference type="InterPro" id="IPR007863">
    <property type="entry name" value="Peptidase_M16_C"/>
</dbReference>
<feature type="domain" description="Peptidase M16 N-terminal" evidence="10">
    <location>
        <begin position="23"/>
        <end position="166"/>
    </location>
</feature>
<sequence>MAFAAADPAVSTFTLPNGLQGVVIEDHRAPVVTSMVWYKVGAADDPAGRTGLAHFLEHMMFKATDTLADGEFSAVIAANGGDENAFTTADFTAYYQNISADRLDLVLGMEADRMVNLDPGEQGALSERDVVLEERRTRIDNTPEGPFMERRNAALYVNSPYGRPTIGWRSEIGKITLASAMAFYKDHYAPNNAVLVVGGDVTPDQVKALAEKHFGPIPASDRIAPRDRPQEPPPLGARRIEHGDPRVTLPVMTRAYLAPARRAGDQKQAAALAMLAKLIGKGTTSVMSRELELGPDAICVDTGAYYQDVSLDPGSFTLHMALKPGVDPEAAEARLDALIADFIAKGPDPADLERARRQVDAWEVYERDDTEDRANEFGEALTSGLTIDDVEAWPDALRAVTPAEVQAAAKLVFDPEASVTGWLLPARPVKGEVAIQ</sequence>
<evidence type="ECO:0000256" key="4">
    <source>
        <dbReference type="ARBA" id="ARBA00022723"/>
    </source>
</evidence>
<evidence type="ECO:0000259" key="10">
    <source>
        <dbReference type="Pfam" id="PF00675"/>
    </source>
</evidence>
<keyword evidence="6" id="KW-0862">Zinc</keyword>
<reference evidence="12 13" key="1">
    <citation type="submission" date="2019-06" db="EMBL/GenBank/DDBJ databases">
        <title>A novel bacterium of genus Amaricoccus, isolated from marine sediment.</title>
        <authorList>
            <person name="Huang H."/>
            <person name="Mo K."/>
            <person name="Hu Y."/>
        </authorList>
    </citation>
    <scope>NUCLEOTIDE SEQUENCE [LARGE SCALE GENOMIC DNA]</scope>
    <source>
        <strain evidence="12 13">HB172011</strain>
    </source>
</reference>
<comment type="similarity">
    <text evidence="2 8">Belongs to the peptidase M16 family.</text>
</comment>
<dbReference type="InterPro" id="IPR001431">
    <property type="entry name" value="Pept_M16_Zn_BS"/>
</dbReference>
<dbReference type="Gene3D" id="3.30.830.10">
    <property type="entry name" value="Metalloenzyme, LuxS/M16 peptidase-like"/>
    <property type="match status" value="2"/>
</dbReference>
<dbReference type="OrthoDB" id="9811314at2"/>
<dbReference type="AlphaFoldDB" id="A0A501WS48"/>
<dbReference type="PANTHER" id="PTHR43690:SF17">
    <property type="entry name" value="PROTEIN YHJJ"/>
    <property type="match status" value="1"/>
</dbReference>
<evidence type="ECO:0000256" key="6">
    <source>
        <dbReference type="ARBA" id="ARBA00022833"/>
    </source>
</evidence>
<dbReference type="GO" id="GO:0004222">
    <property type="term" value="F:metalloendopeptidase activity"/>
    <property type="evidence" value="ECO:0007669"/>
    <property type="project" value="InterPro"/>
</dbReference>
<evidence type="ECO:0000313" key="13">
    <source>
        <dbReference type="Proteomes" id="UP000319255"/>
    </source>
</evidence>
<dbReference type="SUPFAM" id="SSF63411">
    <property type="entry name" value="LuxS/MPP-like metallohydrolase"/>
    <property type="match status" value="2"/>
</dbReference>
<evidence type="ECO:0000256" key="3">
    <source>
        <dbReference type="ARBA" id="ARBA00022670"/>
    </source>
</evidence>
<evidence type="ECO:0000256" key="1">
    <source>
        <dbReference type="ARBA" id="ARBA00001947"/>
    </source>
</evidence>
<dbReference type="InterPro" id="IPR011765">
    <property type="entry name" value="Pept_M16_N"/>
</dbReference>
<evidence type="ECO:0000259" key="11">
    <source>
        <dbReference type="Pfam" id="PF05193"/>
    </source>
</evidence>
<dbReference type="PANTHER" id="PTHR43690">
    <property type="entry name" value="NARDILYSIN"/>
    <property type="match status" value="1"/>
</dbReference>
<evidence type="ECO:0000256" key="2">
    <source>
        <dbReference type="ARBA" id="ARBA00007261"/>
    </source>
</evidence>
<proteinExistence type="inferred from homology"/>
<evidence type="ECO:0000256" key="7">
    <source>
        <dbReference type="ARBA" id="ARBA00023049"/>
    </source>
</evidence>
<keyword evidence="4" id="KW-0479">Metal-binding</keyword>
<organism evidence="12 13">
    <name type="scientific">Amaricoccus solimangrovi</name>
    <dbReference type="NCBI Taxonomy" id="2589815"/>
    <lineage>
        <taxon>Bacteria</taxon>
        <taxon>Pseudomonadati</taxon>
        <taxon>Pseudomonadota</taxon>
        <taxon>Alphaproteobacteria</taxon>
        <taxon>Rhodobacterales</taxon>
        <taxon>Paracoccaceae</taxon>
        <taxon>Amaricoccus</taxon>
    </lineage>
</organism>
<dbReference type="Proteomes" id="UP000319255">
    <property type="component" value="Unassembled WGS sequence"/>
</dbReference>
<keyword evidence="5" id="KW-0378">Hydrolase</keyword>
<dbReference type="InterPro" id="IPR011249">
    <property type="entry name" value="Metalloenz_LuxS/M16"/>
</dbReference>
<dbReference type="PROSITE" id="PS00143">
    <property type="entry name" value="INSULINASE"/>
    <property type="match status" value="1"/>
</dbReference>
<dbReference type="Pfam" id="PF05193">
    <property type="entry name" value="Peptidase_M16_C"/>
    <property type="match status" value="1"/>
</dbReference>
<accession>A0A501WS48</accession>
<gene>
    <name evidence="12" type="ORF">FJM51_07125</name>
</gene>